<comment type="caution">
    <text evidence="1">The sequence shown here is derived from an EMBL/GenBank/DDBJ whole genome shotgun (WGS) entry which is preliminary data.</text>
</comment>
<proteinExistence type="predicted"/>
<accession>A0A813GJC5</accession>
<dbReference type="AlphaFoldDB" id="A0A813GJC5"/>
<evidence type="ECO:0000313" key="1">
    <source>
        <dbReference type="EMBL" id="CAE8627138.1"/>
    </source>
</evidence>
<keyword evidence="2" id="KW-1185">Reference proteome</keyword>
<gene>
    <name evidence="1" type="ORF">PGLA1383_LOCUS43970</name>
</gene>
<evidence type="ECO:0000313" key="2">
    <source>
        <dbReference type="Proteomes" id="UP000654075"/>
    </source>
</evidence>
<sequence>IFVQEGPAPVQEGPAPAVRMPVPTHLLPQLVASAVANLTEDEALCDASCLLLVAVFSACDSLRLRIFLLNSVAGPSQLRFIQGVH</sequence>
<organism evidence="1 2">
    <name type="scientific">Polarella glacialis</name>
    <name type="common">Dinoflagellate</name>
    <dbReference type="NCBI Taxonomy" id="89957"/>
    <lineage>
        <taxon>Eukaryota</taxon>
        <taxon>Sar</taxon>
        <taxon>Alveolata</taxon>
        <taxon>Dinophyceae</taxon>
        <taxon>Suessiales</taxon>
        <taxon>Suessiaceae</taxon>
        <taxon>Polarella</taxon>
    </lineage>
</organism>
<name>A0A813GJC5_POLGL</name>
<dbReference type="Proteomes" id="UP000654075">
    <property type="component" value="Unassembled WGS sequence"/>
</dbReference>
<feature type="non-terminal residue" evidence="1">
    <location>
        <position position="85"/>
    </location>
</feature>
<dbReference type="EMBL" id="CAJNNV010029109">
    <property type="protein sequence ID" value="CAE8627138.1"/>
    <property type="molecule type" value="Genomic_DNA"/>
</dbReference>
<protein>
    <submittedName>
        <fullName evidence="1">Uncharacterized protein</fullName>
    </submittedName>
</protein>
<feature type="non-terminal residue" evidence="1">
    <location>
        <position position="1"/>
    </location>
</feature>
<reference evidence="1" key="1">
    <citation type="submission" date="2021-02" db="EMBL/GenBank/DDBJ databases">
        <authorList>
            <person name="Dougan E. K."/>
            <person name="Rhodes N."/>
            <person name="Thang M."/>
            <person name="Chan C."/>
        </authorList>
    </citation>
    <scope>NUCLEOTIDE SEQUENCE</scope>
</reference>